<dbReference type="OrthoDB" id="1577640at2759"/>
<organism evidence="1 2">
    <name type="scientific">Aspergillus bombycis</name>
    <dbReference type="NCBI Taxonomy" id="109264"/>
    <lineage>
        <taxon>Eukaryota</taxon>
        <taxon>Fungi</taxon>
        <taxon>Dikarya</taxon>
        <taxon>Ascomycota</taxon>
        <taxon>Pezizomycotina</taxon>
        <taxon>Eurotiomycetes</taxon>
        <taxon>Eurotiomycetidae</taxon>
        <taxon>Eurotiales</taxon>
        <taxon>Aspergillaceae</taxon>
        <taxon>Aspergillus</taxon>
    </lineage>
</organism>
<dbReference type="GeneID" id="34455583"/>
<evidence type="ECO:0000313" key="1">
    <source>
        <dbReference type="EMBL" id="OGM39247.1"/>
    </source>
</evidence>
<dbReference type="Proteomes" id="UP000179179">
    <property type="component" value="Unassembled WGS sequence"/>
</dbReference>
<keyword evidence="2" id="KW-1185">Reference proteome</keyword>
<accession>A0A1F7ZIG2</accession>
<reference evidence="1 2" key="1">
    <citation type="journal article" date="2016" name="Genome Biol. Evol.">
        <title>Draft genome sequence of an aflatoxigenic Aspergillus species, A. bombycis.</title>
        <authorList>
            <person name="Moore G.G."/>
            <person name="Mack B.M."/>
            <person name="Beltz S.B."/>
            <person name="Gilbert M.K."/>
        </authorList>
    </citation>
    <scope>NUCLEOTIDE SEQUENCE [LARGE SCALE GENOMIC DNA]</scope>
    <source>
        <strain evidence="2">NRRL 26010</strain>
    </source>
</reference>
<gene>
    <name evidence="1" type="ORF">ABOM_012193</name>
</gene>
<dbReference type="RefSeq" id="XP_022382965.1">
    <property type="nucleotide sequence ID" value="XM_022539321.1"/>
</dbReference>
<evidence type="ECO:0000313" key="2">
    <source>
        <dbReference type="Proteomes" id="UP000179179"/>
    </source>
</evidence>
<comment type="caution">
    <text evidence="1">The sequence shown here is derived from an EMBL/GenBank/DDBJ whole genome shotgun (WGS) entry which is preliminary data.</text>
</comment>
<dbReference type="EMBL" id="LYCR01000233">
    <property type="protein sequence ID" value="OGM39247.1"/>
    <property type="molecule type" value="Genomic_DNA"/>
</dbReference>
<name>A0A1F7ZIG2_9EURO</name>
<dbReference type="AlphaFoldDB" id="A0A1F7ZIG2"/>
<protein>
    <recommendedName>
        <fullName evidence="3">Fungal N-terminal domain-containing protein</fullName>
    </recommendedName>
</protein>
<proteinExistence type="predicted"/>
<sequence length="969" mass="109213">MGDPISLAGSAVGVISLGLTVCQGLLAYYGPFKAYDEQIQNVSNRITSFDSILKALQDVLANAQVFSSPLTAQSATVALDSIFNCQDGLDRLSKMLDKCKSTSTICFSSRIQINRILYPFKRDTLMGILEMVSWLQAHLNTSLQILNMAMLAVSQKQIDTVLTHSASTALDTSQMLLVAQRSNQRGSSIEHRLEMLEDYLKQMQNDNSRNKAQPALSPGLLQSALEHQRILDEESHNQGTIIVSQRNRRRATCSCGSTCSGRARNATSACPSERKLHTESKAIITLLHRRIFCRWALRISLETSFSSTIGAGGFSISPKLEFRAIVPINSEIFSVLYGAEETFNSQDVSTVLQSTQKALFEAFREGKASISDALQSGETILHKVTRWQIYSSHWDTRSRLTWRSFIKNLLQAGLSPDRANDCGETPADIMVDRFGYKGSDLERQQITIDICSDLLKAGGYMTREALDWRHRENTIDPAYYLDRLDGRRNDNLCEDFSFRLIWRIAHEKGLQDIDLPEELQPLVYKSRKLITAQLRRGVNFHRWIKTYTRWGDGLALILKSGHAPTKGALIAACEANCEESVKILVNDQRCFIGEEELRVASFHPNQAIVDLIVSEFIYRRRRLQALAEAHLPRDVQDQLRIESHSLLNIHAYEVYTLLAANSVDLGGLLERHRWSVFDCVGVNLDLADRLWSVGFRGVDETDDDNETCLTKIWKNTPPCDLEVFLQKTRWLISKGADVYHQKPSGSALHDIGHSVGSILYLMEEEEGSTSKIHSLSEPSKALLRTVLSNKTRDYCDCACSRNGCSPLTMLLSGLLPTRTDHETVAKLIRLFATLLSVVLFHSKPESELDEHSKRHLSVGILRFTTFKILDITHTCSHEYRKIKPEEIEEIQDEEKFLIFDLERLLAQFLEESDVHGLQLPSYITGLWRKNMASFLSTPRPHSVKEITQILESGVILDGYGTRGGKFFSS</sequence>
<evidence type="ECO:0008006" key="3">
    <source>
        <dbReference type="Google" id="ProtNLM"/>
    </source>
</evidence>